<accession>A0A263CZ17</accession>
<gene>
    <name evidence="1" type="ORF">CFN78_21050</name>
</gene>
<dbReference type="Gene3D" id="3.30.1870.10">
    <property type="entry name" value="EreA-like, domain 2"/>
    <property type="match status" value="1"/>
</dbReference>
<evidence type="ECO:0000313" key="1">
    <source>
        <dbReference type="EMBL" id="OZM71351.1"/>
    </source>
</evidence>
<dbReference type="InterPro" id="IPR014622">
    <property type="entry name" value="UCP036794_erythomycin"/>
</dbReference>
<dbReference type="EMBL" id="NKYE01000014">
    <property type="protein sequence ID" value="OZM71351.1"/>
    <property type="molecule type" value="Genomic_DNA"/>
</dbReference>
<organism evidence="1 2">
    <name type="scientific">Amycolatopsis antarctica</name>
    <dbReference type="NCBI Taxonomy" id="1854586"/>
    <lineage>
        <taxon>Bacteria</taxon>
        <taxon>Bacillati</taxon>
        <taxon>Actinomycetota</taxon>
        <taxon>Actinomycetes</taxon>
        <taxon>Pseudonocardiales</taxon>
        <taxon>Pseudonocardiaceae</taxon>
        <taxon>Amycolatopsis</taxon>
    </lineage>
</organism>
<dbReference type="PIRSF" id="PIRSF036794">
    <property type="entry name" value="UCP_erythr_ester"/>
    <property type="match status" value="1"/>
</dbReference>
<dbReference type="OrthoDB" id="9810066at2"/>
<evidence type="ECO:0000313" key="2">
    <source>
        <dbReference type="Proteomes" id="UP000242444"/>
    </source>
</evidence>
<dbReference type="SUPFAM" id="SSF159501">
    <property type="entry name" value="EreA/ChaN-like"/>
    <property type="match status" value="1"/>
</dbReference>
<dbReference type="Proteomes" id="UP000242444">
    <property type="component" value="Unassembled WGS sequence"/>
</dbReference>
<dbReference type="AlphaFoldDB" id="A0A263CZ17"/>
<dbReference type="PANTHER" id="PTHR31299:SF0">
    <property type="entry name" value="ESTERASE, PUTATIVE (AFU_ORTHOLOGUE AFUA_1G05850)-RELATED"/>
    <property type="match status" value="1"/>
</dbReference>
<dbReference type="Pfam" id="PF05139">
    <property type="entry name" value="Erythro_esteras"/>
    <property type="match status" value="1"/>
</dbReference>
<reference evidence="1 2" key="1">
    <citation type="submission" date="2017-07" db="EMBL/GenBank/DDBJ databases">
        <title>Amycolatopsis antarcticus sp. nov., isolated from the surface of an Antarcticus brown macroalga.</title>
        <authorList>
            <person name="Wang J."/>
            <person name="Leiva S."/>
            <person name="Huang J."/>
            <person name="Huang Y."/>
        </authorList>
    </citation>
    <scope>NUCLEOTIDE SEQUENCE [LARGE SCALE GENOMIC DNA]</scope>
    <source>
        <strain evidence="1 2">AU-G6</strain>
    </source>
</reference>
<keyword evidence="2" id="KW-1185">Reference proteome</keyword>
<comment type="caution">
    <text evidence="1">The sequence shown here is derived from an EMBL/GenBank/DDBJ whole genome shotgun (WGS) entry which is preliminary data.</text>
</comment>
<dbReference type="Gene3D" id="1.20.1440.30">
    <property type="entry name" value="Biosynthetic Protein domain"/>
    <property type="match status" value="1"/>
</dbReference>
<dbReference type="InterPro" id="IPR007815">
    <property type="entry name" value="Emycin_Estase"/>
</dbReference>
<dbReference type="CDD" id="cd14728">
    <property type="entry name" value="Ere-like"/>
    <property type="match status" value="1"/>
</dbReference>
<dbReference type="GO" id="GO:0046677">
    <property type="term" value="P:response to antibiotic"/>
    <property type="evidence" value="ECO:0007669"/>
    <property type="project" value="InterPro"/>
</dbReference>
<proteinExistence type="predicted"/>
<dbReference type="InterPro" id="IPR052036">
    <property type="entry name" value="Hydrolase/PRTase-associated"/>
</dbReference>
<name>A0A263CZ17_9PSEU</name>
<dbReference type="PANTHER" id="PTHR31299">
    <property type="entry name" value="ESTERASE, PUTATIVE (AFU_ORTHOLOGUE AFUA_1G05850)-RELATED"/>
    <property type="match status" value="1"/>
</dbReference>
<protein>
    <submittedName>
        <fullName evidence="1">Erythromycin esterase</fullName>
    </submittedName>
</protein>
<dbReference type="Gene3D" id="3.40.1660.10">
    <property type="entry name" value="EreA-like (biosynthetic domain)"/>
    <property type="match status" value="1"/>
</dbReference>
<sequence length="354" mass="39697">MFRHLVTTRGFTTFALETSWSTGLRLDDYVVHGIGDPAAIMAEEFQGQYVFWNNDDYLDLVRWMREYNLAHPAESDLRFVGNDLGYPGPDSFDRVGDYLAAHQPELADRIGELYADLRPAPGTQAGAWMVAQLGKEQPRREAEAERARAATALIREHGTTNPAPGHEWALRNATAIEQSFTGYAFSDEQFAERMRYRDRTMAENTAWWLEHDAGRILLASNNSHLAYTSADPEFPEPAGAELRRRLGDRYVNVGLTFHQGSIGALPDPTADRPATYPVPPAPAGHTEHTLDQVGHRDFALDLRTAPAPVRDWFTPARPTRSYGLYWASEAPRTALLDSYDVLVHLHQVDAALPR</sequence>
<dbReference type="InParanoid" id="A0A263CZ17"/>